<dbReference type="AlphaFoldDB" id="A0A9Q9B5Y6"/>
<keyword evidence="3" id="KW-1185">Reference proteome</keyword>
<feature type="compositionally biased region" description="Basic residues" evidence="1">
    <location>
        <begin position="629"/>
        <end position="638"/>
    </location>
</feature>
<feature type="compositionally biased region" description="Basic and acidic residues" evidence="1">
    <location>
        <begin position="677"/>
        <end position="687"/>
    </location>
</feature>
<evidence type="ECO:0000313" key="2">
    <source>
        <dbReference type="EMBL" id="USW57972.1"/>
    </source>
</evidence>
<feature type="region of interest" description="Disordered" evidence="1">
    <location>
        <begin position="134"/>
        <end position="279"/>
    </location>
</feature>
<evidence type="ECO:0000313" key="3">
    <source>
        <dbReference type="Proteomes" id="UP001056384"/>
    </source>
</evidence>
<feature type="compositionally biased region" description="Basic and acidic residues" evidence="1">
    <location>
        <begin position="266"/>
        <end position="279"/>
    </location>
</feature>
<feature type="compositionally biased region" description="Low complexity" evidence="1">
    <location>
        <begin position="696"/>
        <end position="711"/>
    </location>
</feature>
<feature type="region of interest" description="Disordered" evidence="1">
    <location>
        <begin position="555"/>
        <end position="753"/>
    </location>
</feature>
<protein>
    <submittedName>
        <fullName evidence="2">Uncharacterized protein</fullName>
    </submittedName>
</protein>
<feature type="compositionally biased region" description="Basic and acidic residues" evidence="1">
    <location>
        <begin position="727"/>
        <end position="753"/>
    </location>
</feature>
<proteinExistence type="predicted"/>
<feature type="compositionally biased region" description="Acidic residues" evidence="1">
    <location>
        <begin position="206"/>
        <end position="215"/>
    </location>
</feature>
<gene>
    <name evidence="2" type="ORF">Slin15195_G112910</name>
</gene>
<sequence length="774" mass="85019">MAATQQARFISDPPMRIHKATQITQKAAQPLLAKFLERTKTKPHLHPDAWLATEGVRWGPKGGPNGGWAIHHLKRIESGLQGVSLMPESKEELVAKFGDEAIQHGITTSDPNHIGDEEVLDNAIQQTESHYVEDSIDLSGKSGKDLTAAEKKARKDAKKKRSLQEQNDGERAKKRKKQDAGEDTATTSGAMDLDNDPDAQSKESYEQEQEILEGEVGERDGAPSSKQNIPPPTLVTHDTTGEVSMSKKATTEEDKAARRAAKKAKRNEERAAKAKGSMPKDARAMLIVPKRKKGETAEERAMRKAAQKAVRQAEKNAARVVSIYAEHGIEYLGSRSFVRDGNGSILVPIKQAGETAEETAERKAAEKARLIPATCAWMLNRDEHGNLALPLKAADEEDVQRPARKQEMNLEPYVELCGWKCPTQWARPGRDPCPYGTAKLDFFVGRRVPKDKPPAQLIRDMEQVCLDCGVRDHGRYRRGLQDETTWVLICQDCYEPRRAKREKEKKEREAAKSRPHEFRVNAATVHGADFRGNGELIVEHGAGVALPCGVASSRAAGGTVRTATNNAQRDADRSAAQPEEGTSLVPQHGAADDALSGVGQHVSAPEHESAQELVAQKKRKAETPEQRTARKAAKKARRDAKQSAARADANKCMSLEHTLANDIPTAPASRPATLEQDTSREVVDPGSKKVQNVETSAIPSASRASRSAIAATDHAAPSGILERKRRPGDNERGRRMSEIGREQTDLERRRLSDDVSKLVPGEWEAAAMYTRSPW</sequence>
<dbReference type="Proteomes" id="UP001056384">
    <property type="component" value="Chromosome 10"/>
</dbReference>
<dbReference type="EMBL" id="CP099427">
    <property type="protein sequence ID" value="USW57972.1"/>
    <property type="molecule type" value="Genomic_DNA"/>
</dbReference>
<organism evidence="2 3">
    <name type="scientific">Septoria linicola</name>
    <dbReference type="NCBI Taxonomy" id="215465"/>
    <lineage>
        <taxon>Eukaryota</taxon>
        <taxon>Fungi</taxon>
        <taxon>Dikarya</taxon>
        <taxon>Ascomycota</taxon>
        <taxon>Pezizomycotina</taxon>
        <taxon>Dothideomycetes</taxon>
        <taxon>Dothideomycetidae</taxon>
        <taxon>Mycosphaerellales</taxon>
        <taxon>Mycosphaerellaceae</taxon>
        <taxon>Septoria</taxon>
    </lineage>
</organism>
<feature type="compositionally biased region" description="Basic and acidic residues" evidence="1">
    <location>
        <begin position="142"/>
        <end position="153"/>
    </location>
</feature>
<evidence type="ECO:0000256" key="1">
    <source>
        <dbReference type="SAM" id="MobiDB-lite"/>
    </source>
</evidence>
<reference evidence="2" key="1">
    <citation type="submission" date="2022-06" db="EMBL/GenBank/DDBJ databases">
        <title>Complete genome sequences of two strains of the flax pathogen Septoria linicola.</title>
        <authorList>
            <person name="Lapalu N."/>
            <person name="Simon A."/>
            <person name="Demenou B."/>
            <person name="Paumier D."/>
            <person name="Guillot M.-P."/>
            <person name="Gout L."/>
            <person name="Valade R."/>
        </authorList>
    </citation>
    <scope>NUCLEOTIDE SEQUENCE</scope>
    <source>
        <strain evidence="2">SE15195</strain>
    </source>
</reference>
<name>A0A9Q9B5Y6_9PEZI</name>
<accession>A0A9Q9B5Y6</accession>